<dbReference type="HOGENOM" id="CLU_1808143_0_0_1"/>
<dbReference type="Proteomes" id="UP000000305">
    <property type="component" value="Unassembled WGS sequence"/>
</dbReference>
<dbReference type="AlphaFoldDB" id="E9HL93"/>
<reference evidence="2 3" key="1">
    <citation type="journal article" date="2011" name="Science">
        <title>The ecoresponsive genome of Daphnia pulex.</title>
        <authorList>
            <person name="Colbourne J.K."/>
            <person name="Pfrender M.E."/>
            <person name="Gilbert D."/>
            <person name="Thomas W.K."/>
            <person name="Tucker A."/>
            <person name="Oakley T.H."/>
            <person name="Tokishita S."/>
            <person name="Aerts A."/>
            <person name="Arnold G.J."/>
            <person name="Basu M.K."/>
            <person name="Bauer D.J."/>
            <person name="Caceres C.E."/>
            <person name="Carmel L."/>
            <person name="Casola C."/>
            <person name="Choi J.H."/>
            <person name="Detter J.C."/>
            <person name="Dong Q."/>
            <person name="Dusheyko S."/>
            <person name="Eads B.D."/>
            <person name="Frohlich T."/>
            <person name="Geiler-Samerotte K.A."/>
            <person name="Gerlach D."/>
            <person name="Hatcher P."/>
            <person name="Jogdeo S."/>
            <person name="Krijgsveld J."/>
            <person name="Kriventseva E.V."/>
            <person name="Kultz D."/>
            <person name="Laforsch C."/>
            <person name="Lindquist E."/>
            <person name="Lopez J."/>
            <person name="Manak J.R."/>
            <person name="Muller J."/>
            <person name="Pangilinan J."/>
            <person name="Patwardhan R.P."/>
            <person name="Pitluck S."/>
            <person name="Pritham E.J."/>
            <person name="Rechtsteiner A."/>
            <person name="Rho M."/>
            <person name="Rogozin I.B."/>
            <person name="Sakarya O."/>
            <person name="Salamov A."/>
            <person name="Schaack S."/>
            <person name="Shapiro H."/>
            <person name="Shiga Y."/>
            <person name="Skalitzky C."/>
            <person name="Smith Z."/>
            <person name="Souvorov A."/>
            <person name="Sung W."/>
            <person name="Tang Z."/>
            <person name="Tsuchiya D."/>
            <person name="Tu H."/>
            <person name="Vos H."/>
            <person name="Wang M."/>
            <person name="Wolf Y.I."/>
            <person name="Yamagata H."/>
            <person name="Yamada T."/>
            <person name="Ye Y."/>
            <person name="Shaw J.R."/>
            <person name="Andrews J."/>
            <person name="Crease T.J."/>
            <person name="Tang H."/>
            <person name="Lucas S.M."/>
            <person name="Robertson H.M."/>
            <person name="Bork P."/>
            <person name="Koonin E.V."/>
            <person name="Zdobnov E.M."/>
            <person name="Grigoriev I.V."/>
            <person name="Lynch M."/>
            <person name="Boore J.L."/>
        </authorList>
    </citation>
    <scope>NUCLEOTIDE SEQUENCE [LARGE SCALE GENOMIC DNA]</scope>
</reference>
<evidence type="ECO:0000313" key="3">
    <source>
        <dbReference type="Proteomes" id="UP000000305"/>
    </source>
</evidence>
<proteinExistence type="predicted"/>
<sequence length="143" mass="16299">MNEKILDKGTFPNGEHLLPSQMTSYSKTNHVPVDLIITHPFDDSSSEDEPTMETESTSTLHHNESDTWYLHLSESSDTEEADEEQMQNQLFLPAETPSDAVTMVDDEIQEDVATQGAEDPLIIYYFAFVTRIFLLDQVSRQTR</sequence>
<gene>
    <name evidence="2" type="ORF">DAPPUDRAFT_331017</name>
</gene>
<protein>
    <submittedName>
        <fullName evidence="2">Uncharacterized protein</fullName>
    </submittedName>
</protein>
<accession>E9HL93</accession>
<name>E9HL93_DAPPU</name>
<dbReference type="KEGG" id="dpx:DAPPUDRAFT_331017"/>
<feature type="region of interest" description="Disordered" evidence="1">
    <location>
        <begin position="39"/>
        <end position="66"/>
    </location>
</feature>
<keyword evidence="3" id="KW-1185">Reference proteome</keyword>
<dbReference type="InParanoid" id="E9HL93"/>
<organism evidence="2 3">
    <name type="scientific">Daphnia pulex</name>
    <name type="common">Water flea</name>
    <dbReference type="NCBI Taxonomy" id="6669"/>
    <lineage>
        <taxon>Eukaryota</taxon>
        <taxon>Metazoa</taxon>
        <taxon>Ecdysozoa</taxon>
        <taxon>Arthropoda</taxon>
        <taxon>Crustacea</taxon>
        <taxon>Branchiopoda</taxon>
        <taxon>Diplostraca</taxon>
        <taxon>Cladocera</taxon>
        <taxon>Anomopoda</taxon>
        <taxon>Daphniidae</taxon>
        <taxon>Daphnia</taxon>
    </lineage>
</organism>
<dbReference type="EMBL" id="GL732677">
    <property type="protein sequence ID" value="EFX67459.1"/>
    <property type="molecule type" value="Genomic_DNA"/>
</dbReference>
<evidence type="ECO:0000256" key="1">
    <source>
        <dbReference type="SAM" id="MobiDB-lite"/>
    </source>
</evidence>
<evidence type="ECO:0000313" key="2">
    <source>
        <dbReference type="EMBL" id="EFX67459.1"/>
    </source>
</evidence>